<dbReference type="CDD" id="cd00118">
    <property type="entry name" value="LysM"/>
    <property type="match status" value="1"/>
</dbReference>
<dbReference type="InterPro" id="IPR036779">
    <property type="entry name" value="LysM_dom_sf"/>
</dbReference>
<protein>
    <submittedName>
        <fullName evidence="3">LysM domain-containing protein</fullName>
    </submittedName>
</protein>
<evidence type="ECO:0000313" key="3">
    <source>
        <dbReference type="EMBL" id="HGU32268.1"/>
    </source>
</evidence>
<evidence type="ECO:0000259" key="2">
    <source>
        <dbReference type="PROSITE" id="PS51782"/>
    </source>
</evidence>
<keyword evidence="1" id="KW-1133">Transmembrane helix</keyword>
<sequence>MLTSCGMPDKVPGYHEIPSAGEGMTMIERIRFRVLLALWWGVAVLVIPVYGFPEIQTESIQEETHIGYSVKQGDTLWDIAKRFYDSPLRWPDVWGINPQISNPHRIYPGERIWLYQEKTASIVSPPEEQEAPLQSLQGPVNEETPKAMPSVVVFRGIDRVGFLRDTPQEPIGRILMQQSDRALSRKLWSAGDLLYMKASEDSLVIGQKLLVYHLKGPYLVDIDGKRQRLYQHYINGIVSTVREEQNHIWLVRVEKTYAPISPDHLLMPYTDRSETIQLTETPEGIAGRILFSQDHNEIFSAGFLAFIDKGEMDGIAVGQRLALVQEDLPENTGIIVPYGECLVLAVERTTASVWITRSDRSITDSALFRSPKDLSVAYSLAPSGRQP</sequence>
<dbReference type="SUPFAM" id="SSF54106">
    <property type="entry name" value="LysM domain"/>
    <property type="match status" value="1"/>
</dbReference>
<dbReference type="AlphaFoldDB" id="A0A7C4RNU3"/>
<gene>
    <name evidence="3" type="ORF">ENS29_05370</name>
</gene>
<reference evidence="3" key="1">
    <citation type="journal article" date="2020" name="mSystems">
        <title>Genome- and Community-Level Interaction Insights into Carbon Utilization and Element Cycling Functions of Hydrothermarchaeota in Hydrothermal Sediment.</title>
        <authorList>
            <person name="Zhou Z."/>
            <person name="Liu Y."/>
            <person name="Xu W."/>
            <person name="Pan J."/>
            <person name="Luo Z.H."/>
            <person name="Li M."/>
        </authorList>
    </citation>
    <scope>NUCLEOTIDE SEQUENCE [LARGE SCALE GENOMIC DNA]</scope>
    <source>
        <strain evidence="3">SpSt-477</strain>
    </source>
</reference>
<keyword evidence="1" id="KW-0472">Membrane</keyword>
<dbReference type="PANTHER" id="PTHR34700">
    <property type="entry name" value="POTASSIUM BINDING PROTEIN KBP"/>
    <property type="match status" value="1"/>
</dbReference>
<dbReference type="InterPro" id="IPR018392">
    <property type="entry name" value="LysM"/>
</dbReference>
<dbReference type="Gene3D" id="3.10.350.10">
    <property type="entry name" value="LysM domain"/>
    <property type="match status" value="1"/>
</dbReference>
<keyword evidence="1" id="KW-0812">Transmembrane</keyword>
<dbReference type="PANTHER" id="PTHR34700:SF4">
    <property type="entry name" value="PHAGE-LIKE ELEMENT PBSX PROTEIN XKDP"/>
    <property type="match status" value="1"/>
</dbReference>
<dbReference type="PROSITE" id="PS51782">
    <property type="entry name" value="LYSM"/>
    <property type="match status" value="1"/>
</dbReference>
<name>A0A7C4RNU3_9BACT</name>
<feature type="transmembrane region" description="Helical" evidence="1">
    <location>
        <begin position="34"/>
        <end position="52"/>
    </location>
</feature>
<proteinExistence type="predicted"/>
<dbReference type="EMBL" id="DSUH01000122">
    <property type="protein sequence ID" value="HGU32268.1"/>
    <property type="molecule type" value="Genomic_DNA"/>
</dbReference>
<comment type="caution">
    <text evidence="3">The sequence shown here is derived from an EMBL/GenBank/DDBJ whole genome shotgun (WGS) entry which is preliminary data.</text>
</comment>
<feature type="domain" description="LysM" evidence="2">
    <location>
        <begin position="66"/>
        <end position="114"/>
    </location>
</feature>
<evidence type="ECO:0000256" key="1">
    <source>
        <dbReference type="SAM" id="Phobius"/>
    </source>
</evidence>
<dbReference type="InterPro" id="IPR052196">
    <property type="entry name" value="Bact_Kbp"/>
</dbReference>
<organism evidence="3">
    <name type="scientific">Desulfatirhabdium butyrativorans</name>
    <dbReference type="NCBI Taxonomy" id="340467"/>
    <lineage>
        <taxon>Bacteria</taxon>
        <taxon>Pseudomonadati</taxon>
        <taxon>Thermodesulfobacteriota</taxon>
        <taxon>Desulfobacteria</taxon>
        <taxon>Desulfobacterales</taxon>
        <taxon>Desulfatirhabdiaceae</taxon>
        <taxon>Desulfatirhabdium</taxon>
    </lineage>
</organism>
<accession>A0A7C4RNU3</accession>
<dbReference type="SMART" id="SM00257">
    <property type="entry name" value="LysM"/>
    <property type="match status" value="1"/>
</dbReference>
<dbReference type="Pfam" id="PF01476">
    <property type="entry name" value="LysM"/>
    <property type="match status" value="1"/>
</dbReference>